<organism evidence="22 23">
    <name type="scientific">Paragonimus westermani</name>
    <dbReference type="NCBI Taxonomy" id="34504"/>
    <lineage>
        <taxon>Eukaryota</taxon>
        <taxon>Metazoa</taxon>
        <taxon>Spiralia</taxon>
        <taxon>Lophotrochozoa</taxon>
        <taxon>Platyhelminthes</taxon>
        <taxon>Trematoda</taxon>
        <taxon>Digenea</taxon>
        <taxon>Plagiorchiida</taxon>
        <taxon>Troglotremata</taxon>
        <taxon>Troglotrematidae</taxon>
        <taxon>Paragonimus</taxon>
    </lineage>
</organism>
<feature type="domain" description="Dynein heavy chain ATP-binding dynein motor region" evidence="19">
    <location>
        <begin position="509"/>
        <end position="733"/>
    </location>
</feature>
<evidence type="ECO:0000256" key="8">
    <source>
        <dbReference type="ARBA" id="ARBA00023017"/>
    </source>
</evidence>
<dbReference type="PANTHER" id="PTHR22878">
    <property type="entry name" value="DYNEIN HEAVY CHAIN 6, AXONEMAL-LIKE-RELATED"/>
    <property type="match status" value="1"/>
</dbReference>
<dbReference type="InterPro" id="IPR024743">
    <property type="entry name" value="Dynein_HC_stalk"/>
</dbReference>
<dbReference type="FunFam" id="3.40.50.300:FF:000049">
    <property type="entry name" value="Dynein, axonemal, heavy chain 5"/>
    <property type="match status" value="1"/>
</dbReference>
<evidence type="ECO:0000256" key="14">
    <source>
        <dbReference type="SAM" id="Coils"/>
    </source>
</evidence>
<dbReference type="EMBL" id="JTDF01021915">
    <property type="protein sequence ID" value="KAF8561218.1"/>
    <property type="molecule type" value="Genomic_DNA"/>
</dbReference>
<evidence type="ECO:0000256" key="2">
    <source>
        <dbReference type="ARBA" id="ARBA00008887"/>
    </source>
</evidence>
<dbReference type="FunFam" id="1.10.8.1220:FF:000001">
    <property type="entry name" value="Dynein axonemal heavy chain 5"/>
    <property type="match status" value="1"/>
</dbReference>
<dbReference type="InterPro" id="IPR026983">
    <property type="entry name" value="DHC"/>
</dbReference>
<feature type="domain" description="Dynein heavy chain AAA lid" evidence="20">
    <location>
        <begin position="1123"/>
        <end position="1273"/>
    </location>
</feature>
<evidence type="ECO:0000259" key="18">
    <source>
        <dbReference type="Pfam" id="PF12780"/>
    </source>
</evidence>
<keyword evidence="5" id="KW-0677">Repeat</keyword>
<name>A0A8T0D3B9_9TREM</name>
<dbReference type="PANTHER" id="PTHR22878:SF63">
    <property type="entry name" value="DYNEIN AXONEMAL HEAVY CHAIN 10"/>
    <property type="match status" value="1"/>
</dbReference>
<dbReference type="FunFam" id="1.20.920.20:FF:000001">
    <property type="entry name" value="dynein heavy chain 2, axonemal"/>
    <property type="match status" value="1"/>
</dbReference>
<evidence type="ECO:0000256" key="9">
    <source>
        <dbReference type="ARBA" id="ARBA00023054"/>
    </source>
</evidence>
<evidence type="ECO:0000259" key="20">
    <source>
        <dbReference type="Pfam" id="PF18198"/>
    </source>
</evidence>
<dbReference type="Proteomes" id="UP000699462">
    <property type="component" value="Unassembled WGS sequence"/>
</dbReference>
<evidence type="ECO:0000256" key="7">
    <source>
        <dbReference type="ARBA" id="ARBA00022840"/>
    </source>
</evidence>
<dbReference type="InterPro" id="IPR027417">
    <property type="entry name" value="P-loop_NTPase"/>
</dbReference>
<dbReference type="Gene3D" id="6.10.140.1060">
    <property type="match status" value="1"/>
</dbReference>
<comment type="subcellular location">
    <subcellularLocation>
        <location evidence="1">Cytoplasm</location>
        <location evidence="1">Cytoskeleton</location>
        <location evidence="1">Cilium axoneme</location>
    </subcellularLocation>
</comment>
<evidence type="ECO:0000256" key="1">
    <source>
        <dbReference type="ARBA" id="ARBA00004430"/>
    </source>
</evidence>
<gene>
    <name evidence="22" type="ORF">P879_07074</name>
</gene>
<feature type="domain" description="Dynein heavy chain coiled coil stalk" evidence="17">
    <location>
        <begin position="147"/>
        <end position="480"/>
    </location>
</feature>
<evidence type="ECO:0000259" key="16">
    <source>
        <dbReference type="Pfam" id="PF03028"/>
    </source>
</evidence>
<dbReference type="Pfam" id="PF12780">
    <property type="entry name" value="AAA_8"/>
    <property type="match status" value="1"/>
</dbReference>
<protein>
    <recommendedName>
        <fullName evidence="24">Dynein heavy chain, axonemal</fullName>
    </recommendedName>
</protein>
<comment type="caution">
    <text evidence="22">The sequence shown here is derived from an EMBL/GenBank/DDBJ whole genome shotgun (WGS) entry which is preliminary data.</text>
</comment>
<dbReference type="GO" id="GO:0031514">
    <property type="term" value="C:motile cilium"/>
    <property type="evidence" value="ECO:0007669"/>
    <property type="project" value="UniProtKB-ARBA"/>
</dbReference>
<feature type="coiled-coil region" evidence="14">
    <location>
        <begin position="355"/>
        <end position="424"/>
    </location>
</feature>
<dbReference type="FunFam" id="3.10.490.20:FF:000006">
    <property type="entry name" value="Dynein axonemal heavy chain 10"/>
    <property type="match status" value="1"/>
</dbReference>
<dbReference type="GO" id="GO:0005930">
    <property type="term" value="C:axoneme"/>
    <property type="evidence" value="ECO:0007669"/>
    <property type="project" value="UniProtKB-SubCell"/>
</dbReference>
<dbReference type="InterPro" id="IPR035706">
    <property type="entry name" value="AAA_9"/>
</dbReference>
<proteinExistence type="inferred from homology"/>
<evidence type="ECO:0000256" key="5">
    <source>
        <dbReference type="ARBA" id="ARBA00022737"/>
    </source>
</evidence>
<dbReference type="Gene3D" id="1.20.920.20">
    <property type="match status" value="1"/>
</dbReference>
<keyword evidence="4" id="KW-0493">Microtubule</keyword>
<evidence type="ECO:0000256" key="10">
    <source>
        <dbReference type="ARBA" id="ARBA00023069"/>
    </source>
</evidence>
<keyword evidence="9 14" id="KW-0175">Coiled coil</keyword>
<dbReference type="GO" id="GO:0005874">
    <property type="term" value="C:microtubule"/>
    <property type="evidence" value="ECO:0007669"/>
    <property type="project" value="UniProtKB-KW"/>
</dbReference>
<dbReference type="Gene3D" id="1.10.8.720">
    <property type="entry name" value="Region D6 of dynein motor"/>
    <property type="match status" value="1"/>
</dbReference>
<evidence type="ECO:0000259" key="17">
    <source>
        <dbReference type="Pfam" id="PF12777"/>
    </source>
</evidence>
<dbReference type="Pfam" id="PF18199">
    <property type="entry name" value="Dynein_C"/>
    <property type="match status" value="1"/>
</dbReference>
<evidence type="ECO:0000259" key="21">
    <source>
        <dbReference type="Pfam" id="PF18199"/>
    </source>
</evidence>
<dbReference type="Pfam" id="PF18198">
    <property type="entry name" value="AAA_lid_11"/>
    <property type="match status" value="1"/>
</dbReference>
<dbReference type="OrthoDB" id="10251809at2759"/>
<evidence type="ECO:0000259" key="19">
    <source>
        <dbReference type="Pfam" id="PF12781"/>
    </source>
</evidence>
<dbReference type="InterPro" id="IPR041658">
    <property type="entry name" value="AAA_lid_11"/>
</dbReference>
<keyword evidence="10" id="KW-0969">Cilium</keyword>
<keyword evidence="11" id="KW-0505">Motor protein</keyword>
<evidence type="ECO:0000256" key="4">
    <source>
        <dbReference type="ARBA" id="ARBA00022701"/>
    </source>
</evidence>
<sequence>MASGNMNALINKETVWNYFRASCASRLHLVLCMNPTGDTLRTRCRDFPGIAKCTTIDWYFPWPEQALYAVACSLIDPKSSRVPNMHWEAVVTNVVNIHRSVQAASTEFKRQLRRINYVTATNYILFITGFLKILESKTKENIAQKKRLQSGLEKLHETAIQIEQLNVKLAVQKVVLEQKTSSCETLMAEINEATVMATTKKTQAQEKSAELAKQTKIIVAEKGEAEAALAEALPAVEAARNALDELEKNDVTEIRAFATPPKPVQMVGEALCHILQASEISWKAARGLMADANFISFLQQMDVEAIPLKNIQNLKDLIAKRKMSYDDVQLASKAGGGFYKFVLAVITFHDVAREVRPKRERVKALEREYNKAKRDLQKLTDEVAQLEETLFSLRRQFDSAQTEMENLKKEMDVMRRQLMVAQKLTAGLGSEKERWIQELANLGNEQKCLLGSSLIASAFLCYLGPFTFEFRERLLYTEWLSSIIHDGIPVTDNLRVNNLLATEVEIALWNSQGLPSDELSIQNAILAIKGPTCPVCIDPQGQASRWLKEMEKNLKDESRSIRITTQNDPNFLRTIENAIKLGLACLIEGVEESLDPALNNIIARNIRVDKGREIVMLGDREVEYDPNFRLYLVTKLSNPHFSATLYSRALIINYTVTLTGLEDQLLSALVKHEHRELEERREALILETSENKRVLKELEDRLLLELATQTGNILDNWELIGTLEDTKNKAVDVSKQLAQGAVVAKDVERQRDSFRPAARRGAILFFVLADLSMVGPMYQFSLSAYVDVFLKALKKAMPHSSLPKRLSNIKNALTYATYCYGCMGIFEEHKMLLSFELAMRLQQDEKLIRPKELAFLVRGNVALAEHSHPPPYPWIPETVWRDLVYLSAFIPRRFGKLIKDIRTMGDQWKKWFEATNPEVLPYPGRYEKLRPFARLCLIRCWRIDRIPSAITHYVVKVLGKQYVEPLITNLTDVLPATSPTIPIVLIVQPGSDPQSQLVNLAQQMELGHSRIKYLSMGQGQEPHAESLFVFCATRGNWLLLQNCHLLIRFVPILEKMLDDLSKPHPDFRLWMTTEMVSNFPIGMLQRSYKVVMEPPSGLKQNLAAGVSKLSYEQFVSCTHAHYRPCLFTLIFLHAVLQERRRYGKLGWNVSYDFSDSDFQVSLRILQISLAKSEESKSEISWDTIKYLIGEVIYGGRTVDNYDRRILTTYMDEYFGEFLFDNFQPFRFYQNERVEYFIPEEPPGFANYKDLYLEYVSHLPGAHNPEVLGLHPNASMGYSVRFARNMWTNLLLSHSETEVVGGIPTAQRLNQVAAMGLPPQELSFDRRVSMVALSTGQRLSGKSLADLMENMELGVPGESSQDAAGSTSDSDPNRQECDAETSATGEDKTDVNISDGPNAVDAAARSGQYRTASFSVSTKSRSSLTSFTDPAGIADQTTTTVSASTREVTISRLADSLLIRLPPPFDVEGLRKKHMGTEVSPTIIVLMQELDRFNLILTKMLTSLRDLKKAIVGKIGMSEELDDVARCLANGLLPATWRRLVPQTEKSLPDWIQHLLRRADQYKKWMSSGKSEPAVMWLSGLHLPQSYLIALIQKACRKHGWALDRCALQTTVTDIVPEEFHTVLMAPELGCHVCGLYLEGSAWSVQEGCLVHQKPRELLQEMPIVKLTPIEKHRLKLTGTVPLPVYITSQRRNAMGEGFVIALDIPTIEHPSHWILQGAAILLNTD</sequence>
<feature type="domain" description="Dynein heavy chain C-terminal" evidence="21">
    <location>
        <begin position="1439"/>
        <end position="1722"/>
    </location>
</feature>
<feature type="domain" description="Dynein heavy chain AAA module D4" evidence="18">
    <location>
        <begin position="7"/>
        <end position="132"/>
    </location>
</feature>
<reference evidence="22 23" key="1">
    <citation type="submission" date="2019-07" db="EMBL/GenBank/DDBJ databases">
        <title>Annotation for the trematode Paragonimus westermani.</title>
        <authorList>
            <person name="Choi Y.-J."/>
        </authorList>
    </citation>
    <scope>NUCLEOTIDE SEQUENCE [LARGE SCALE GENOMIC DNA]</scope>
    <source>
        <strain evidence="22">180907_Pwestermani</strain>
    </source>
</reference>
<keyword evidence="6" id="KW-0547">Nucleotide-binding</keyword>
<feature type="region of interest" description="Disordered" evidence="15">
    <location>
        <begin position="1354"/>
        <end position="1398"/>
    </location>
</feature>
<keyword evidence="13" id="KW-0966">Cell projection</keyword>
<comment type="similarity">
    <text evidence="2">Belongs to the dynein heavy chain family.</text>
</comment>
<dbReference type="Gene3D" id="3.10.490.20">
    <property type="match status" value="1"/>
</dbReference>
<dbReference type="FunFam" id="3.40.50.300:FF:000320">
    <property type="entry name" value="Dynein, axonemal, heavy chain 5"/>
    <property type="match status" value="1"/>
</dbReference>
<dbReference type="GO" id="GO:0045505">
    <property type="term" value="F:dynein intermediate chain binding"/>
    <property type="evidence" value="ECO:0007669"/>
    <property type="project" value="InterPro"/>
</dbReference>
<accession>A0A8T0D3B9</accession>
<evidence type="ECO:0000256" key="15">
    <source>
        <dbReference type="SAM" id="MobiDB-lite"/>
    </source>
</evidence>
<keyword evidence="8" id="KW-0243">Dynein</keyword>
<dbReference type="GO" id="GO:0051959">
    <property type="term" value="F:dynein light intermediate chain binding"/>
    <property type="evidence" value="ECO:0007669"/>
    <property type="project" value="InterPro"/>
</dbReference>
<evidence type="ECO:0000313" key="23">
    <source>
        <dbReference type="Proteomes" id="UP000699462"/>
    </source>
</evidence>
<evidence type="ECO:0000256" key="13">
    <source>
        <dbReference type="ARBA" id="ARBA00023273"/>
    </source>
</evidence>
<keyword evidence="12" id="KW-0206">Cytoskeleton</keyword>
<dbReference type="GO" id="GO:0030286">
    <property type="term" value="C:dynein complex"/>
    <property type="evidence" value="ECO:0007669"/>
    <property type="project" value="UniProtKB-KW"/>
</dbReference>
<dbReference type="Pfam" id="PF03028">
    <property type="entry name" value="Dynein_heavy"/>
    <property type="match status" value="1"/>
</dbReference>
<dbReference type="GO" id="GO:0008569">
    <property type="term" value="F:minus-end-directed microtubule motor activity"/>
    <property type="evidence" value="ECO:0007669"/>
    <property type="project" value="InterPro"/>
</dbReference>
<dbReference type="GO" id="GO:0005524">
    <property type="term" value="F:ATP binding"/>
    <property type="evidence" value="ECO:0007669"/>
    <property type="project" value="UniProtKB-KW"/>
</dbReference>
<dbReference type="Pfam" id="PF12777">
    <property type="entry name" value="MT"/>
    <property type="match status" value="1"/>
</dbReference>
<evidence type="ECO:0000256" key="3">
    <source>
        <dbReference type="ARBA" id="ARBA00022490"/>
    </source>
</evidence>
<evidence type="ECO:0000256" key="12">
    <source>
        <dbReference type="ARBA" id="ARBA00023212"/>
    </source>
</evidence>
<dbReference type="GO" id="GO:0007018">
    <property type="term" value="P:microtubule-based movement"/>
    <property type="evidence" value="ECO:0007669"/>
    <property type="project" value="InterPro"/>
</dbReference>
<dbReference type="InterPro" id="IPR024317">
    <property type="entry name" value="Dynein_heavy_chain_D4_dom"/>
</dbReference>
<dbReference type="InterPro" id="IPR042219">
    <property type="entry name" value="AAA_lid_11_sf"/>
</dbReference>
<dbReference type="Pfam" id="PF12781">
    <property type="entry name" value="AAA_9"/>
    <property type="match status" value="1"/>
</dbReference>
<dbReference type="Gene3D" id="1.10.8.1220">
    <property type="match status" value="1"/>
</dbReference>
<feature type="compositionally biased region" description="Polar residues" evidence="15">
    <location>
        <begin position="1357"/>
        <end position="1369"/>
    </location>
</feature>
<evidence type="ECO:0000256" key="6">
    <source>
        <dbReference type="ARBA" id="ARBA00022741"/>
    </source>
</evidence>
<dbReference type="InterPro" id="IPR043160">
    <property type="entry name" value="Dynein_C_barrel"/>
</dbReference>
<keyword evidence="23" id="KW-1185">Reference proteome</keyword>
<keyword evidence="7" id="KW-0067">ATP-binding</keyword>
<evidence type="ECO:0008006" key="24">
    <source>
        <dbReference type="Google" id="ProtNLM"/>
    </source>
</evidence>
<evidence type="ECO:0000313" key="22">
    <source>
        <dbReference type="EMBL" id="KAF8561218.1"/>
    </source>
</evidence>
<dbReference type="InterPro" id="IPR004273">
    <property type="entry name" value="Dynein_heavy_D6_P-loop"/>
</dbReference>
<dbReference type="Gene3D" id="1.20.1270.280">
    <property type="match status" value="1"/>
</dbReference>
<dbReference type="InterPro" id="IPR041228">
    <property type="entry name" value="Dynein_C"/>
</dbReference>
<feature type="domain" description="Dynein heavy chain region D6 P-loop" evidence="16">
    <location>
        <begin position="979"/>
        <end position="1091"/>
    </location>
</feature>
<keyword evidence="3" id="KW-0963">Cytoplasm</keyword>
<dbReference type="Gene3D" id="3.40.50.300">
    <property type="entry name" value="P-loop containing nucleotide triphosphate hydrolases"/>
    <property type="match status" value="3"/>
</dbReference>
<evidence type="ECO:0000256" key="11">
    <source>
        <dbReference type="ARBA" id="ARBA00023175"/>
    </source>
</evidence>